<proteinExistence type="predicted"/>
<dbReference type="EMBL" id="VIEK01000010">
    <property type="protein sequence ID" value="TQE88217.1"/>
    <property type="molecule type" value="Genomic_DNA"/>
</dbReference>
<dbReference type="EMBL" id="JAUTFL010000012">
    <property type="protein sequence ID" value="MDW8645764.1"/>
    <property type="molecule type" value="Genomic_DNA"/>
</dbReference>
<dbReference type="Proteomes" id="UP000315224">
    <property type="component" value="Unassembled WGS sequence"/>
</dbReference>
<dbReference type="Proteomes" id="UP001276229">
    <property type="component" value="Unassembled WGS sequence"/>
</dbReference>
<gene>
    <name evidence="2" type="ORF">FH692_07160</name>
    <name evidence="1" type="ORF">Q7V66_06300</name>
</gene>
<name>A0A4V0EAX9_STRSU</name>
<reference evidence="2 3" key="1">
    <citation type="submission" date="2019-06" db="EMBL/GenBank/DDBJ databases">
        <title>Comprehensive assessment of Oxford Nanopore MinION sequencing for bacterial characterization and routine diagnosis.</title>
        <authorList>
            <person name="Tan S."/>
            <person name="Dvorak C.M.T."/>
            <person name="Gebhart C."/>
            <person name="Estrada A."/>
            <person name="Marthaler D.G."/>
            <person name="Murtaugh M.P."/>
        </authorList>
    </citation>
    <scope>NUCLEOTIDE SEQUENCE [LARGE SCALE GENOMIC DNA]</scope>
    <source>
        <strain evidence="2 3">2017UMN1435.21</strain>
    </source>
</reference>
<dbReference type="AlphaFoldDB" id="A0A4V0EAX9"/>
<dbReference type="InterPro" id="IPR010779">
    <property type="entry name" value="DUF1372"/>
</dbReference>
<sequence>MKQAFAFLGLLLIFTFWFSTYHIKQLQNKVAELEARTPIIIYQVDNYGGELVGKVTDKAIIEGVYTVTIGAYGKFIVTQEQFDSIKIGDDAPDYLRQRGR</sequence>
<evidence type="ECO:0000313" key="2">
    <source>
        <dbReference type="EMBL" id="TQE88217.1"/>
    </source>
</evidence>
<organism evidence="2 3">
    <name type="scientific">Streptococcus suis</name>
    <dbReference type="NCBI Taxonomy" id="1307"/>
    <lineage>
        <taxon>Bacteria</taxon>
        <taxon>Bacillati</taxon>
        <taxon>Bacillota</taxon>
        <taxon>Bacilli</taxon>
        <taxon>Lactobacillales</taxon>
        <taxon>Streptococcaceae</taxon>
        <taxon>Streptococcus</taxon>
    </lineage>
</organism>
<evidence type="ECO:0000313" key="3">
    <source>
        <dbReference type="Proteomes" id="UP000315224"/>
    </source>
</evidence>
<protein>
    <submittedName>
        <fullName evidence="2">DUF1372 family protein</fullName>
    </submittedName>
</protein>
<comment type="caution">
    <text evidence="2">The sequence shown here is derived from an EMBL/GenBank/DDBJ whole genome shotgun (WGS) entry which is preliminary data.</text>
</comment>
<dbReference type="RefSeq" id="WP_014736101.1">
    <property type="nucleotide sequence ID" value="NZ_AP023392.1"/>
</dbReference>
<accession>A0A4V0EAX9</accession>
<reference evidence="1" key="2">
    <citation type="submission" date="2023-07" db="EMBL/GenBank/DDBJ databases">
        <title>Characterization of virulence traits, antimicrobial resistance genes carried by mobile genetic elements and competence in Streptococcus suis strains isolated in France.</title>
        <authorList>
            <person name="Dechene-Tempier M."/>
            <person name="Marois-Crehan C."/>
            <person name="De Boisseson C."/>
            <person name="Lucas P."/>
            <person name="Bougeard S."/>
            <person name="Libante V."/>
            <person name="Payot S."/>
        </authorList>
    </citation>
    <scope>NUCLEOTIDE SEQUENCE</scope>
    <source>
        <strain evidence="1">1551</strain>
    </source>
</reference>
<dbReference type="Pfam" id="PF07116">
    <property type="entry name" value="DUF1372"/>
    <property type="match status" value="1"/>
</dbReference>
<evidence type="ECO:0000313" key="1">
    <source>
        <dbReference type="EMBL" id="MDW8645764.1"/>
    </source>
</evidence>